<dbReference type="InterPro" id="IPR011059">
    <property type="entry name" value="Metal-dep_hydrolase_composite"/>
</dbReference>
<dbReference type="InterPro" id="IPR006311">
    <property type="entry name" value="TAT_signal"/>
</dbReference>
<dbReference type="PANTHER" id="PTHR22642">
    <property type="entry name" value="IMIDAZOLONEPROPIONASE"/>
    <property type="match status" value="1"/>
</dbReference>
<gene>
    <name evidence="2" type="ORF">DK847_14850</name>
</gene>
<evidence type="ECO:0000259" key="1">
    <source>
        <dbReference type="Pfam" id="PF07969"/>
    </source>
</evidence>
<sequence length="573" mass="60455">MSRRLGRRDFMKSGVAAIGAAATFSQSAARAEDSSSALYFNGTILTMEGDAPQYAEAVAVKDGRIAFVGSRAAAQAAVPGAAGVDLKGRTLLPGFIDTWGHFTLFAQQTLGVNLGYFAARPPRSKAEAIALLKAGTPLNGWIMGNSYNAPQLTDGGLTLADLDAAFPDVPVMIATLATLTGQVNSAGLAKLGITPDTKAASPGIIVKDPKTGKLTGDLLFTPFLDAQAVAIGKLPQAEVLKTFKAAEALLAAQGYTTVQSYQVQASDVANFRTAFDQGVLSIDVIGLPSITDEASGNAIASGDWAWGSYSHGDRGFKVPGFMVSTDAAPQLRLAAFTQPYADTTGFPDGWKGLLLPQEMVEHWIGYAYAKNIQLFGYSNGDAGIDLSLAAIRKAIAASGKGNDRRTIIAHSYYVRQDQLETYRDLDIGASMMLPHMMVYGEEMVRVLGPERANRESPVASALKAGVRTTLHCDCPSASPSVMEAIGGAVTRRTFSGQVLGPEEAVAPYDALVGFTRGAAYVYREEAVRGTITAGKFADLVILDQNPLTVAPDAIGNIKVVETVKRGKTVFRRA</sequence>
<dbReference type="AlphaFoldDB" id="A0A2W2AQN6"/>
<dbReference type="Gene3D" id="3.10.310.70">
    <property type="match status" value="1"/>
</dbReference>
<accession>A0A2W2AQN6</accession>
<comment type="caution">
    <text evidence="2">The sequence shown here is derived from an EMBL/GenBank/DDBJ whole genome shotgun (WGS) entry which is preliminary data.</text>
</comment>
<dbReference type="SUPFAM" id="SSF51338">
    <property type="entry name" value="Composite domain of metallo-dependent hydrolases"/>
    <property type="match status" value="1"/>
</dbReference>
<keyword evidence="3" id="KW-1185">Reference proteome</keyword>
<dbReference type="SUPFAM" id="SSF51556">
    <property type="entry name" value="Metallo-dependent hydrolases"/>
    <property type="match status" value="1"/>
</dbReference>
<dbReference type="EMBL" id="QKVK01000007">
    <property type="protein sequence ID" value="PZF75932.1"/>
    <property type="molecule type" value="Genomic_DNA"/>
</dbReference>
<dbReference type="Pfam" id="PF07969">
    <property type="entry name" value="Amidohydro_3"/>
    <property type="match status" value="1"/>
</dbReference>
<dbReference type="Gene3D" id="3.20.20.140">
    <property type="entry name" value="Metal-dependent hydrolases"/>
    <property type="match status" value="1"/>
</dbReference>
<dbReference type="Proteomes" id="UP000248795">
    <property type="component" value="Unassembled WGS sequence"/>
</dbReference>
<dbReference type="CDD" id="cd01300">
    <property type="entry name" value="YtcJ_like"/>
    <property type="match status" value="1"/>
</dbReference>
<dbReference type="PANTHER" id="PTHR22642:SF2">
    <property type="entry name" value="PROTEIN LONG AFTER FAR-RED 3"/>
    <property type="match status" value="1"/>
</dbReference>
<dbReference type="Gene3D" id="2.30.40.10">
    <property type="entry name" value="Urease, subunit C, domain 1"/>
    <property type="match status" value="1"/>
</dbReference>
<name>A0A2W2AQN6_9HYPH</name>
<evidence type="ECO:0000313" key="2">
    <source>
        <dbReference type="EMBL" id="PZF75932.1"/>
    </source>
</evidence>
<feature type="domain" description="Amidohydrolase 3" evidence="1">
    <location>
        <begin position="84"/>
        <end position="570"/>
    </location>
</feature>
<reference evidence="3" key="1">
    <citation type="submission" date="2018-06" db="EMBL/GenBank/DDBJ databases">
        <title>Aestuariibacter litoralis strain KCTC 52945T.</title>
        <authorList>
            <person name="Li X."/>
            <person name="Salam N."/>
            <person name="Li J.-L."/>
            <person name="Chen Y.-M."/>
            <person name="Yang Z.-W."/>
            <person name="Zhang L.-Y."/>
            <person name="Han M.-X."/>
            <person name="Xiao M."/>
            <person name="Li W.-J."/>
        </authorList>
    </citation>
    <scope>NUCLEOTIDE SEQUENCE [LARGE SCALE GENOMIC DNA]</scope>
    <source>
        <strain evidence="3">KCTC 52945</strain>
    </source>
</reference>
<organism evidence="2 3">
    <name type="scientific">Aestuariivirga litoralis</name>
    <dbReference type="NCBI Taxonomy" id="2650924"/>
    <lineage>
        <taxon>Bacteria</taxon>
        <taxon>Pseudomonadati</taxon>
        <taxon>Pseudomonadota</taxon>
        <taxon>Alphaproteobacteria</taxon>
        <taxon>Hyphomicrobiales</taxon>
        <taxon>Aestuariivirgaceae</taxon>
        <taxon>Aestuariivirga</taxon>
    </lineage>
</organism>
<evidence type="ECO:0000313" key="3">
    <source>
        <dbReference type="Proteomes" id="UP000248795"/>
    </source>
</evidence>
<dbReference type="PROSITE" id="PS51318">
    <property type="entry name" value="TAT"/>
    <property type="match status" value="1"/>
</dbReference>
<dbReference type="InterPro" id="IPR013108">
    <property type="entry name" value="Amidohydro_3"/>
</dbReference>
<protein>
    <recommendedName>
        <fullName evidence="1">Amidohydrolase 3 domain-containing protein</fullName>
    </recommendedName>
</protein>
<dbReference type="RefSeq" id="WP_111199316.1">
    <property type="nucleotide sequence ID" value="NZ_QKVK01000007.1"/>
</dbReference>
<dbReference type="GO" id="GO:0016810">
    <property type="term" value="F:hydrolase activity, acting on carbon-nitrogen (but not peptide) bonds"/>
    <property type="evidence" value="ECO:0007669"/>
    <property type="project" value="InterPro"/>
</dbReference>
<proteinExistence type="predicted"/>
<dbReference type="InterPro" id="IPR033932">
    <property type="entry name" value="YtcJ-like"/>
</dbReference>
<dbReference type="InterPro" id="IPR032466">
    <property type="entry name" value="Metal_Hydrolase"/>
</dbReference>